<organism evidence="2 3">
    <name type="scientific">Haemaphysalis longicornis</name>
    <name type="common">Bush tick</name>
    <dbReference type="NCBI Taxonomy" id="44386"/>
    <lineage>
        <taxon>Eukaryota</taxon>
        <taxon>Metazoa</taxon>
        <taxon>Ecdysozoa</taxon>
        <taxon>Arthropoda</taxon>
        <taxon>Chelicerata</taxon>
        <taxon>Arachnida</taxon>
        <taxon>Acari</taxon>
        <taxon>Parasitiformes</taxon>
        <taxon>Ixodida</taxon>
        <taxon>Ixodoidea</taxon>
        <taxon>Ixodidae</taxon>
        <taxon>Haemaphysalinae</taxon>
        <taxon>Haemaphysalis</taxon>
    </lineage>
</organism>
<dbReference type="AlphaFoldDB" id="A0A9J6GEN3"/>
<reference evidence="2 3" key="1">
    <citation type="journal article" date="2020" name="Cell">
        <title>Large-Scale Comparative Analyses of Tick Genomes Elucidate Their Genetic Diversity and Vector Capacities.</title>
        <authorList>
            <consortium name="Tick Genome and Microbiome Consortium (TIGMIC)"/>
            <person name="Jia N."/>
            <person name="Wang J."/>
            <person name="Shi W."/>
            <person name="Du L."/>
            <person name="Sun Y."/>
            <person name="Zhan W."/>
            <person name="Jiang J.F."/>
            <person name="Wang Q."/>
            <person name="Zhang B."/>
            <person name="Ji P."/>
            <person name="Bell-Sakyi L."/>
            <person name="Cui X.M."/>
            <person name="Yuan T.T."/>
            <person name="Jiang B.G."/>
            <person name="Yang W.F."/>
            <person name="Lam T.T."/>
            <person name="Chang Q.C."/>
            <person name="Ding S.J."/>
            <person name="Wang X.J."/>
            <person name="Zhu J.G."/>
            <person name="Ruan X.D."/>
            <person name="Zhao L."/>
            <person name="Wei J.T."/>
            <person name="Ye R.Z."/>
            <person name="Que T.C."/>
            <person name="Du C.H."/>
            <person name="Zhou Y.H."/>
            <person name="Cheng J.X."/>
            <person name="Dai P.F."/>
            <person name="Guo W.B."/>
            <person name="Han X.H."/>
            <person name="Huang E.J."/>
            <person name="Li L.F."/>
            <person name="Wei W."/>
            <person name="Gao Y.C."/>
            <person name="Liu J.Z."/>
            <person name="Shao H.Z."/>
            <person name="Wang X."/>
            <person name="Wang C.C."/>
            <person name="Yang T.C."/>
            <person name="Huo Q.B."/>
            <person name="Li W."/>
            <person name="Chen H.Y."/>
            <person name="Chen S.E."/>
            <person name="Zhou L.G."/>
            <person name="Ni X.B."/>
            <person name="Tian J.H."/>
            <person name="Sheng Y."/>
            <person name="Liu T."/>
            <person name="Pan Y.S."/>
            <person name="Xia L.Y."/>
            <person name="Li J."/>
            <person name="Zhao F."/>
            <person name="Cao W.C."/>
        </authorList>
    </citation>
    <scope>NUCLEOTIDE SEQUENCE [LARGE SCALE GENOMIC DNA]</scope>
    <source>
        <strain evidence="2">HaeL-2018</strain>
    </source>
</reference>
<gene>
    <name evidence="2" type="ORF">HPB48_005000</name>
</gene>
<evidence type="ECO:0000313" key="2">
    <source>
        <dbReference type="EMBL" id="KAH9373255.1"/>
    </source>
</evidence>
<name>A0A9J6GEN3_HAELO</name>
<keyword evidence="3" id="KW-1185">Reference proteome</keyword>
<evidence type="ECO:0000256" key="1">
    <source>
        <dbReference type="SAM" id="MobiDB-lite"/>
    </source>
</evidence>
<dbReference type="EMBL" id="JABSTR010000006">
    <property type="protein sequence ID" value="KAH9373255.1"/>
    <property type="molecule type" value="Genomic_DNA"/>
</dbReference>
<proteinExistence type="predicted"/>
<feature type="region of interest" description="Disordered" evidence="1">
    <location>
        <begin position="233"/>
        <end position="294"/>
    </location>
</feature>
<feature type="compositionally biased region" description="Basic and acidic residues" evidence="1">
    <location>
        <begin position="246"/>
        <end position="255"/>
    </location>
</feature>
<protein>
    <submittedName>
        <fullName evidence="2">Uncharacterized protein</fullName>
    </submittedName>
</protein>
<dbReference type="Proteomes" id="UP000821853">
    <property type="component" value="Chromosome 4"/>
</dbReference>
<sequence length="359" mass="39623">MAPPLSYLRQRGASLCVEWFLTIFSKTAAFLVIRGDTFDEESMNSIVCTGRLGTGFAVEEFDREDAFRAAGARPRIRRARAVPRTGWVGHNFARQTGFIPQLDIAPLAAEKRKACLDTVATKLCTMRFKPFALVCPLASESTRRPLCRTEKETCRASRQVSSEAFLGPPQYRHSLKTECSAPRCGPVGLLSWLELINGACGFGFLRRLGCCRGREVVNYTIAPDSERSWQLLSGKWKGHASPGEGSRAEEGRGRPDANAGPSARRAGRGRRAQKRTEETRTRSSRTVQRPMSGSCVSGSSQIALLWDEKKMRRSWYKIQLITTKFGLFFFPHSLCGCVVGCGGVYRSQPCGFTGAGGFV</sequence>
<comment type="caution">
    <text evidence="2">The sequence shown here is derived from an EMBL/GenBank/DDBJ whole genome shotgun (WGS) entry which is preliminary data.</text>
</comment>
<accession>A0A9J6GEN3</accession>
<evidence type="ECO:0000313" key="3">
    <source>
        <dbReference type="Proteomes" id="UP000821853"/>
    </source>
</evidence>
<dbReference type="VEuPathDB" id="VectorBase:HLOH_042288"/>